<evidence type="ECO:0000313" key="8">
    <source>
        <dbReference type="EMBL" id="MEA5518556.1"/>
    </source>
</evidence>
<reference evidence="8 9" key="1">
    <citation type="submission" date="2023-12" db="EMBL/GenBank/DDBJ databases">
        <title>Baltic Sea Cyanobacteria.</title>
        <authorList>
            <person name="Delbaje E."/>
            <person name="Fewer D.P."/>
            <person name="Shishido T.K."/>
        </authorList>
    </citation>
    <scope>NUCLEOTIDE SEQUENCE [LARGE SCALE GENOMIC DNA]</scope>
    <source>
        <strain evidence="8 9">CCNP 1315</strain>
    </source>
</reference>
<comment type="caution">
    <text evidence="8">The sequence shown here is derived from an EMBL/GenBank/DDBJ whole genome shotgun (WGS) entry which is preliminary data.</text>
</comment>
<dbReference type="RefSeq" id="WP_323275948.1">
    <property type="nucleotide sequence ID" value="NZ_JAYGHT010000011.1"/>
</dbReference>
<feature type="transmembrane region" description="Helical" evidence="7">
    <location>
        <begin position="232"/>
        <end position="251"/>
    </location>
</feature>
<evidence type="ECO:0000313" key="9">
    <source>
        <dbReference type="Proteomes" id="UP001301728"/>
    </source>
</evidence>
<name>A0ABU5TV76_9CYAN</name>
<evidence type="ECO:0000256" key="3">
    <source>
        <dbReference type="ARBA" id="ARBA00022475"/>
    </source>
</evidence>
<keyword evidence="3" id="KW-1003">Cell membrane</keyword>
<feature type="transmembrane region" description="Helical" evidence="7">
    <location>
        <begin position="12"/>
        <end position="33"/>
    </location>
</feature>
<evidence type="ECO:0000256" key="5">
    <source>
        <dbReference type="ARBA" id="ARBA00022989"/>
    </source>
</evidence>
<gene>
    <name evidence="8" type="ORF">VB854_06295</name>
</gene>
<accession>A0ABU5TV76</accession>
<feature type="transmembrane region" description="Helical" evidence="7">
    <location>
        <begin position="149"/>
        <end position="170"/>
    </location>
</feature>
<evidence type="ECO:0000256" key="2">
    <source>
        <dbReference type="ARBA" id="ARBA00007430"/>
    </source>
</evidence>
<dbReference type="PANTHER" id="PTHR30250">
    <property type="entry name" value="PST FAMILY PREDICTED COLANIC ACID TRANSPORTER"/>
    <property type="match status" value="1"/>
</dbReference>
<organism evidence="8 9">
    <name type="scientific">Limnoraphis robusta CCNP1315</name>
    <dbReference type="NCBI Taxonomy" id="3110306"/>
    <lineage>
        <taxon>Bacteria</taxon>
        <taxon>Bacillati</taxon>
        <taxon>Cyanobacteriota</taxon>
        <taxon>Cyanophyceae</taxon>
        <taxon>Oscillatoriophycideae</taxon>
        <taxon>Oscillatoriales</taxon>
        <taxon>Sirenicapillariaceae</taxon>
        <taxon>Limnoraphis</taxon>
    </lineage>
</organism>
<evidence type="ECO:0000256" key="1">
    <source>
        <dbReference type="ARBA" id="ARBA00004651"/>
    </source>
</evidence>
<keyword evidence="9" id="KW-1185">Reference proteome</keyword>
<protein>
    <submittedName>
        <fullName evidence="8">Lipopolysaccharide biosynthesis protein</fullName>
    </submittedName>
</protein>
<dbReference type="InterPro" id="IPR050833">
    <property type="entry name" value="Poly_Biosynth_Transport"/>
</dbReference>
<comment type="similarity">
    <text evidence="2">Belongs to the polysaccharide synthase family.</text>
</comment>
<feature type="transmembrane region" description="Helical" evidence="7">
    <location>
        <begin position="359"/>
        <end position="392"/>
    </location>
</feature>
<keyword evidence="6 7" id="KW-0472">Membrane</keyword>
<feature type="transmembrane region" description="Helical" evidence="7">
    <location>
        <begin position="325"/>
        <end position="347"/>
    </location>
</feature>
<feature type="transmembrane region" description="Helical" evidence="7">
    <location>
        <begin position="412"/>
        <end position="431"/>
    </location>
</feature>
<dbReference type="EMBL" id="JAYGHT010000011">
    <property type="protein sequence ID" value="MEA5518556.1"/>
    <property type="molecule type" value="Genomic_DNA"/>
</dbReference>
<keyword evidence="4 7" id="KW-0812">Transmembrane</keyword>
<proteinExistence type="inferred from homology"/>
<feature type="transmembrane region" description="Helical" evidence="7">
    <location>
        <begin position="79"/>
        <end position="99"/>
    </location>
</feature>
<feature type="transmembrane region" description="Helical" evidence="7">
    <location>
        <begin position="443"/>
        <end position="463"/>
    </location>
</feature>
<dbReference type="PANTHER" id="PTHR30250:SF10">
    <property type="entry name" value="LIPOPOLYSACCHARIDE BIOSYNTHESIS PROTEIN WZXC"/>
    <property type="match status" value="1"/>
</dbReference>
<dbReference type="Proteomes" id="UP001301728">
    <property type="component" value="Unassembled WGS sequence"/>
</dbReference>
<feature type="transmembrane region" description="Helical" evidence="7">
    <location>
        <begin position="283"/>
        <end position="305"/>
    </location>
</feature>
<comment type="subcellular location">
    <subcellularLocation>
        <location evidence="1">Cell membrane</location>
        <topology evidence="1">Multi-pass membrane protein</topology>
    </subcellularLocation>
</comment>
<feature type="transmembrane region" description="Helical" evidence="7">
    <location>
        <begin position="39"/>
        <end position="58"/>
    </location>
</feature>
<evidence type="ECO:0000256" key="7">
    <source>
        <dbReference type="SAM" id="Phobius"/>
    </source>
</evidence>
<sequence>MSIKQKAIQGVIWSVIQNWGSQAGSLIVFLILARLLTPQAFGLIGLANVFLAFMQIFLEQGFSQALIQRQEIDPEELDTAFWTHVLSGLLLTIISFFLAGFVSNIFEQPKLIPILQCFSFLFFINSLSHVHKAILSREFAFKIMAVRTIIGIIIGGTVGIVMALSGFGVWSLVSQQFIYEAVEVFIIWGAIDWRPKFRFSFQHLRNLLNFGSSILALKFLNFCNKRTDNLLIGYFLGEVALGYYMIAYRVLEVMTQLLVSTTKQVALPTFSRLQTEPERFRQAFYKVTLFTSLIAFPTFFGMITLTKELVISLFGERWLPSVPVMQVLAFAGILNAISFFNGSVFIAIGKPSWKLWLSLLNAVLNLIACLVAVQWGIVGVALAYVISSYIAFPVSQWAISKLIHVPLLTYLQQFRSPLIGSVVMVSGILIAKHFMVDLINEKVLILVGTAIGTIIYGLTIRLVDPKLFKDLLELLKMIRSPSKIKMSN</sequence>
<evidence type="ECO:0000256" key="4">
    <source>
        <dbReference type="ARBA" id="ARBA00022692"/>
    </source>
</evidence>
<dbReference type="CDD" id="cd13127">
    <property type="entry name" value="MATE_tuaB_like"/>
    <property type="match status" value="1"/>
</dbReference>
<evidence type="ECO:0000256" key="6">
    <source>
        <dbReference type="ARBA" id="ARBA00023136"/>
    </source>
</evidence>
<keyword evidence="5 7" id="KW-1133">Transmembrane helix</keyword>
<dbReference type="Pfam" id="PF13440">
    <property type="entry name" value="Polysacc_synt_3"/>
    <property type="match status" value="1"/>
</dbReference>
<feature type="transmembrane region" description="Helical" evidence="7">
    <location>
        <begin position="111"/>
        <end position="128"/>
    </location>
</feature>